<proteinExistence type="predicted"/>
<reference evidence="2 3" key="1">
    <citation type="submission" date="2021-06" db="EMBL/GenBank/DDBJ databases">
        <authorList>
            <person name="Kallberg Y."/>
            <person name="Tangrot J."/>
            <person name="Rosling A."/>
        </authorList>
    </citation>
    <scope>NUCLEOTIDE SEQUENCE [LARGE SCALE GENOMIC DNA]</scope>
    <source>
        <strain evidence="2 3">120-4 pot B 10/14</strain>
    </source>
</reference>
<keyword evidence="3" id="KW-1185">Reference proteome</keyword>
<accession>A0ABN7UD72</accession>
<name>A0ABN7UD72_GIGMA</name>
<organism evidence="2 3">
    <name type="scientific">Gigaspora margarita</name>
    <dbReference type="NCBI Taxonomy" id="4874"/>
    <lineage>
        <taxon>Eukaryota</taxon>
        <taxon>Fungi</taxon>
        <taxon>Fungi incertae sedis</taxon>
        <taxon>Mucoromycota</taxon>
        <taxon>Glomeromycotina</taxon>
        <taxon>Glomeromycetes</taxon>
        <taxon>Diversisporales</taxon>
        <taxon>Gigasporaceae</taxon>
        <taxon>Gigaspora</taxon>
    </lineage>
</organism>
<evidence type="ECO:0000256" key="1">
    <source>
        <dbReference type="SAM" id="MobiDB-lite"/>
    </source>
</evidence>
<comment type="caution">
    <text evidence="2">The sequence shown here is derived from an EMBL/GenBank/DDBJ whole genome shotgun (WGS) entry which is preliminary data.</text>
</comment>
<feature type="region of interest" description="Disordered" evidence="1">
    <location>
        <begin position="65"/>
        <end position="87"/>
    </location>
</feature>
<dbReference type="Proteomes" id="UP000789901">
    <property type="component" value="Unassembled WGS sequence"/>
</dbReference>
<sequence length="108" mass="12294">MVKDDYESCEPQLRAALEKMAERYNAAKAKSIPALTSFLHNMNPGTDPLVRMKSVAKIRVQIESIKHRKTKSSMKKSGDKKNQDSQVIPACKNQNFEILRYWAAPTKN</sequence>
<evidence type="ECO:0000313" key="2">
    <source>
        <dbReference type="EMBL" id="CAG8567442.1"/>
    </source>
</evidence>
<evidence type="ECO:0000313" key="3">
    <source>
        <dbReference type="Proteomes" id="UP000789901"/>
    </source>
</evidence>
<gene>
    <name evidence="2" type="ORF">GMARGA_LOCUS5318</name>
</gene>
<dbReference type="EMBL" id="CAJVQB010002240">
    <property type="protein sequence ID" value="CAG8567442.1"/>
    <property type="molecule type" value="Genomic_DNA"/>
</dbReference>
<protein>
    <submittedName>
        <fullName evidence="2">19128_t:CDS:1</fullName>
    </submittedName>
</protein>